<feature type="compositionally biased region" description="Low complexity" evidence="2">
    <location>
        <begin position="1214"/>
        <end position="1227"/>
    </location>
</feature>
<feature type="compositionally biased region" description="Low complexity" evidence="2">
    <location>
        <begin position="440"/>
        <end position="455"/>
    </location>
</feature>
<feature type="compositionally biased region" description="Basic and acidic residues" evidence="2">
    <location>
        <begin position="175"/>
        <end position="185"/>
    </location>
</feature>
<feature type="compositionally biased region" description="Acidic residues" evidence="2">
    <location>
        <begin position="160"/>
        <end position="174"/>
    </location>
</feature>
<evidence type="ECO:0000313" key="3">
    <source>
        <dbReference type="EMBL" id="KNC75764.1"/>
    </source>
</evidence>
<feature type="region of interest" description="Disordered" evidence="2">
    <location>
        <begin position="756"/>
        <end position="787"/>
    </location>
</feature>
<keyword evidence="4" id="KW-1185">Reference proteome</keyword>
<keyword evidence="1" id="KW-0175">Coiled coil</keyword>
<feature type="compositionally biased region" description="Polar residues" evidence="2">
    <location>
        <begin position="1025"/>
        <end position="1052"/>
    </location>
</feature>
<evidence type="ECO:0000256" key="1">
    <source>
        <dbReference type="SAM" id="Coils"/>
    </source>
</evidence>
<feature type="compositionally biased region" description="Polar residues" evidence="2">
    <location>
        <begin position="320"/>
        <end position="335"/>
    </location>
</feature>
<feature type="compositionally biased region" description="Basic and acidic residues" evidence="2">
    <location>
        <begin position="770"/>
        <end position="787"/>
    </location>
</feature>
<feature type="compositionally biased region" description="Polar residues" evidence="2">
    <location>
        <begin position="663"/>
        <end position="673"/>
    </location>
</feature>
<feature type="compositionally biased region" description="Polar residues" evidence="2">
    <location>
        <begin position="825"/>
        <end position="840"/>
    </location>
</feature>
<feature type="compositionally biased region" description="Basic residues" evidence="2">
    <location>
        <begin position="186"/>
        <end position="198"/>
    </location>
</feature>
<feature type="region of interest" description="Disordered" evidence="2">
    <location>
        <begin position="426"/>
        <end position="459"/>
    </location>
</feature>
<sequence length="1239" mass="130462">MVSQGHGPASADREDDLCVVDTHSDDGNDRPVEYPIANNRSSVDKLKLQASSSSGGDESSDSDSEHESVGVKKSSGKKAKKTKTGEKPKTGTAEKTNTAEKFKTAKKKKNANIEPSSVKASAADTVLPAEVGRPKSESSADESNSGGATSSSSSSGDSSETNDSDSDSDSDQESVDDKKSAENKTKKAKTAKTTKTTKKVANAHGEESSVEAKAANTLLSAESQPNEVGGDDVSAALGHDDVPPEVMQHNLGKGVAAGGGGAAVVTATANNASDEAPQAQPNVGHSGRDNSAQAESVDDAGEIKDEVCGQGDIVHRRSTGAVTNNDGAGTASDSDATSHKSDHSIRSDRATSNSTMSTHRASNKIVKRTSDALTDSSSSSDSSDDEDMTGKDAEYIRMKEHRHNVRVRQYRSEIVALRAEHAAIQAARREDLNVQKDYTSDLSSSSSRDSSSDELSYAEGRSLVARLRRKVARGKAKLSASRMSRKMSKEGEITHVESGVHRTDSTPKASKSSSLGSAGADTHADAVKGEEKIQLSDGKVVAVSAVDGRKADLEVKLNRGEINVPLERYSPDSVQGEHKYKPAGVVVVGAVKTAAAASIPADDYVDVSDVPDGTGNEVADDRVVDSDVSDINGSADVSVELSAEGEAGHSTEEVVDAEKNIAVSASPSGSQTKSDGDMCPNPTKMDGVDVEVLRVAIAKLQVEYRAIQVTLDEYEQMEDEYLEAMNSCGDNGDEASRLTELAQKLKRLMLGAKARLMGSNGGRQSIPARKGVDHHSEDREADEVSHRAEGVAVGVGATIVAGAVSAQKHHGTDQRNGKTKETRSTEQQTDTAANTQNGVTGRSDKDKRDSPVQGHVKENVEAVTGDLKGVASDSKISPSEMLVHVMSGLEDVPVMDAETETNLRDSSPPFERLDLMAYENSTAGTPSPQTQDVAEIGAMVDSLRTEHNKLLASQARFCEDVSELQATEQVQIETGSFCSNTDSGTEKTLERRRDQLKRKIARGRARWAAQRAMKAEAKAEKQMASNTTPYRGSGGVSQASTSSTVDTQSGGNKSDGVETLQGSGQRGSREGGAEGNASAIDSIAPEVAPSKLAQDEGVIASEEYVSGKERNEPLPGDSSVSSLRSMVASLRVEHASLKILHEQRAAAAVAESSKPDPVQHNGTVQARNTTSSDSSSGSGEESYLRRIFHHMKKKITHVKEKRQRAKEAKVIERVSTVGKSGPSSKVGSKGGMVADAGGS</sequence>
<feature type="compositionally biased region" description="Low complexity" evidence="2">
    <location>
        <begin position="1171"/>
        <end position="1181"/>
    </location>
</feature>
<name>A0A0L0FG64_9EUKA</name>
<dbReference type="RefSeq" id="XP_014149666.1">
    <property type="nucleotide sequence ID" value="XM_014294191.1"/>
</dbReference>
<feature type="compositionally biased region" description="Polar residues" evidence="2">
    <location>
        <begin position="350"/>
        <end position="360"/>
    </location>
</feature>
<feature type="region of interest" description="Disordered" evidence="2">
    <location>
        <begin position="1195"/>
        <end position="1239"/>
    </location>
</feature>
<feature type="compositionally biased region" description="Low complexity" evidence="2">
    <location>
        <begin position="141"/>
        <end position="159"/>
    </location>
</feature>
<feature type="compositionally biased region" description="Basic and acidic residues" evidence="2">
    <location>
        <begin position="22"/>
        <end position="32"/>
    </location>
</feature>
<feature type="compositionally biased region" description="Low complexity" evidence="2">
    <location>
        <begin position="508"/>
        <end position="520"/>
    </location>
</feature>
<accession>A0A0L0FG64</accession>
<dbReference type="GeneID" id="25912221"/>
<feature type="compositionally biased region" description="Basic and acidic residues" evidence="2">
    <location>
        <begin position="810"/>
        <end position="824"/>
    </location>
</feature>
<feature type="region of interest" description="Disordered" evidence="2">
    <location>
        <begin position="1000"/>
        <end position="1076"/>
    </location>
</feature>
<gene>
    <name evidence="3" type="ORF">SARC_11717</name>
</gene>
<feature type="compositionally biased region" description="Basic residues" evidence="2">
    <location>
        <begin position="1195"/>
        <end position="1204"/>
    </location>
</feature>
<protein>
    <submittedName>
        <fullName evidence="3">Uncharacterized protein</fullName>
    </submittedName>
</protein>
<feature type="compositionally biased region" description="Basic and acidic residues" evidence="2">
    <location>
        <begin position="487"/>
        <end position="505"/>
    </location>
</feature>
<feature type="region of interest" description="Disordered" evidence="2">
    <location>
        <begin position="475"/>
        <end position="524"/>
    </location>
</feature>
<feature type="compositionally biased region" description="Polar residues" evidence="2">
    <location>
        <begin position="279"/>
        <end position="294"/>
    </location>
</feature>
<feature type="compositionally biased region" description="Basic and acidic residues" evidence="2">
    <location>
        <begin position="842"/>
        <end position="859"/>
    </location>
</feature>
<dbReference type="AlphaFoldDB" id="A0A0L0FG64"/>
<feature type="region of interest" description="Disordered" evidence="2">
    <location>
        <begin position="1148"/>
        <end position="1181"/>
    </location>
</feature>
<feature type="region of interest" description="Disordered" evidence="2">
    <location>
        <begin position="663"/>
        <end position="683"/>
    </location>
</feature>
<dbReference type="Proteomes" id="UP000054560">
    <property type="component" value="Unassembled WGS sequence"/>
</dbReference>
<feature type="coiled-coil region" evidence="1">
    <location>
        <begin position="697"/>
        <end position="727"/>
    </location>
</feature>
<evidence type="ECO:0000256" key="2">
    <source>
        <dbReference type="SAM" id="MobiDB-lite"/>
    </source>
</evidence>
<feature type="region of interest" description="Disordered" evidence="2">
    <location>
        <begin position="267"/>
        <end position="399"/>
    </location>
</feature>
<evidence type="ECO:0000313" key="4">
    <source>
        <dbReference type="Proteomes" id="UP000054560"/>
    </source>
</evidence>
<feature type="compositionally biased region" description="Polar residues" evidence="2">
    <location>
        <begin position="1160"/>
        <end position="1170"/>
    </location>
</feature>
<reference evidence="3 4" key="1">
    <citation type="submission" date="2011-02" db="EMBL/GenBank/DDBJ databases">
        <title>The Genome Sequence of Sphaeroforma arctica JP610.</title>
        <authorList>
            <consortium name="The Broad Institute Genome Sequencing Platform"/>
            <person name="Russ C."/>
            <person name="Cuomo C."/>
            <person name="Young S.K."/>
            <person name="Zeng Q."/>
            <person name="Gargeya S."/>
            <person name="Alvarado L."/>
            <person name="Berlin A."/>
            <person name="Chapman S.B."/>
            <person name="Chen Z."/>
            <person name="Freedman E."/>
            <person name="Gellesch M."/>
            <person name="Goldberg J."/>
            <person name="Griggs A."/>
            <person name="Gujja S."/>
            <person name="Heilman E."/>
            <person name="Heiman D."/>
            <person name="Howarth C."/>
            <person name="Mehta T."/>
            <person name="Neiman D."/>
            <person name="Pearson M."/>
            <person name="Roberts A."/>
            <person name="Saif S."/>
            <person name="Shea T."/>
            <person name="Shenoy N."/>
            <person name="Sisk P."/>
            <person name="Stolte C."/>
            <person name="Sykes S."/>
            <person name="White J."/>
            <person name="Yandava C."/>
            <person name="Burger G."/>
            <person name="Gray M.W."/>
            <person name="Holland P.W.H."/>
            <person name="King N."/>
            <person name="Lang F.B.F."/>
            <person name="Roger A.J."/>
            <person name="Ruiz-Trillo I."/>
            <person name="Haas B."/>
            <person name="Nusbaum C."/>
            <person name="Birren B."/>
        </authorList>
    </citation>
    <scope>NUCLEOTIDE SEQUENCE [LARGE SCALE GENOMIC DNA]</scope>
    <source>
        <strain evidence="3 4">JP610</strain>
    </source>
</reference>
<dbReference type="EMBL" id="KQ243435">
    <property type="protein sequence ID" value="KNC75764.1"/>
    <property type="molecule type" value="Genomic_DNA"/>
</dbReference>
<feature type="compositionally biased region" description="Polar residues" evidence="2">
    <location>
        <begin position="217"/>
        <end position="226"/>
    </location>
</feature>
<feature type="compositionally biased region" description="Basic and acidic residues" evidence="2">
    <location>
        <begin position="336"/>
        <end position="349"/>
    </location>
</feature>
<proteinExistence type="predicted"/>
<feature type="region of interest" description="Disordered" evidence="2">
    <location>
        <begin position="1"/>
        <end position="243"/>
    </location>
</feature>
<organism evidence="3 4">
    <name type="scientific">Sphaeroforma arctica JP610</name>
    <dbReference type="NCBI Taxonomy" id="667725"/>
    <lineage>
        <taxon>Eukaryota</taxon>
        <taxon>Ichthyosporea</taxon>
        <taxon>Ichthyophonida</taxon>
        <taxon>Sphaeroforma</taxon>
    </lineage>
</organism>
<feature type="region of interest" description="Disordered" evidence="2">
    <location>
        <begin position="804"/>
        <end position="859"/>
    </location>
</feature>
<feature type="compositionally biased region" description="Basic and acidic residues" evidence="2">
    <location>
        <begin position="388"/>
        <end position="398"/>
    </location>
</feature>